<protein>
    <submittedName>
        <fullName evidence="4">Tropomodulin-3-like</fullName>
    </submittedName>
</protein>
<evidence type="ECO:0000313" key="4">
    <source>
        <dbReference type="EMBL" id="CAB3993385.1"/>
    </source>
</evidence>
<reference evidence="4" key="1">
    <citation type="submission" date="2020-04" db="EMBL/GenBank/DDBJ databases">
        <authorList>
            <person name="Alioto T."/>
            <person name="Alioto T."/>
            <person name="Gomez Garrido J."/>
        </authorList>
    </citation>
    <scope>NUCLEOTIDE SEQUENCE</scope>
    <source>
        <strain evidence="4">A484AB</strain>
    </source>
</reference>
<accession>A0A7D9I075</accession>
<dbReference type="GO" id="GO:0005523">
    <property type="term" value="F:tropomyosin binding"/>
    <property type="evidence" value="ECO:0007669"/>
    <property type="project" value="InterPro"/>
</dbReference>
<evidence type="ECO:0000256" key="1">
    <source>
        <dbReference type="ARBA" id="ARBA00004245"/>
    </source>
</evidence>
<evidence type="ECO:0000313" key="5">
    <source>
        <dbReference type="Proteomes" id="UP001152795"/>
    </source>
</evidence>
<dbReference type="Pfam" id="PF03250">
    <property type="entry name" value="Tropomodulin"/>
    <property type="match status" value="1"/>
</dbReference>
<dbReference type="GO" id="GO:0007015">
    <property type="term" value="P:actin filament organization"/>
    <property type="evidence" value="ECO:0007669"/>
    <property type="project" value="TreeGrafter"/>
</dbReference>
<dbReference type="SUPFAM" id="SSF52047">
    <property type="entry name" value="RNI-like"/>
    <property type="match status" value="1"/>
</dbReference>
<keyword evidence="2" id="KW-0963">Cytoplasm</keyword>
<keyword evidence="3" id="KW-0206">Cytoskeleton</keyword>
<sequence length="348" mass="38976">MSKLDDFSDLDDLHLLEGLSLQEIEELSEAIDPENELLPAAERQPDQTDKEETGPYNRDHLLKHMEKEAVESKVGDNYLPFKKETRGKIWKPKPRRQTPATILPDDLSEALDGASVDEIAELAAVLGLHGLLTQEQSSYSDVDMIGKSLRGSGLRKAKPKFVRATKQKKDNSLNAVNELDLADALEKLKSNDPNLTNLNINNHKDISELNAIQAIIECIPSNTHLKILCMANTQMHDRHAKELAKALGENSTLESVNIESNYLTGEGIKCVAQVLRDNTIIKELRIANQSQMIGSQAEDEIANVLKENKTLLKLGCSFDSRGPQVLVDQYILRNNELARKERKRLEEE</sequence>
<dbReference type="GO" id="GO:0051694">
    <property type="term" value="P:pointed-end actin filament capping"/>
    <property type="evidence" value="ECO:0007669"/>
    <property type="project" value="InterPro"/>
</dbReference>
<keyword evidence="5" id="KW-1185">Reference proteome</keyword>
<dbReference type="GO" id="GO:0005856">
    <property type="term" value="C:cytoskeleton"/>
    <property type="evidence" value="ECO:0007669"/>
    <property type="project" value="UniProtKB-SubCell"/>
</dbReference>
<evidence type="ECO:0000256" key="2">
    <source>
        <dbReference type="ARBA" id="ARBA00022490"/>
    </source>
</evidence>
<dbReference type="PANTHER" id="PTHR10901">
    <property type="entry name" value="TROPOMODULIN"/>
    <property type="match status" value="1"/>
</dbReference>
<dbReference type="Proteomes" id="UP001152795">
    <property type="component" value="Unassembled WGS sequence"/>
</dbReference>
<comment type="subcellular location">
    <subcellularLocation>
        <location evidence="1">Cytoplasm</location>
        <location evidence="1">Cytoskeleton</location>
    </subcellularLocation>
</comment>
<comment type="caution">
    <text evidence="4">The sequence shown here is derived from an EMBL/GenBank/DDBJ whole genome shotgun (WGS) entry which is preliminary data.</text>
</comment>
<dbReference type="PANTHER" id="PTHR10901:SF6">
    <property type="entry name" value="TROPOMODULIN, ISOFORM N"/>
    <property type="match status" value="1"/>
</dbReference>
<dbReference type="AlphaFoldDB" id="A0A7D9I075"/>
<dbReference type="InterPro" id="IPR032675">
    <property type="entry name" value="LRR_dom_sf"/>
</dbReference>
<dbReference type="OrthoDB" id="2163268at2759"/>
<name>A0A7D9I075_PARCT</name>
<evidence type="ECO:0000256" key="3">
    <source>
        <dbReference type="ARBA" id="ARBA00023212"/>
    </source>
</evidence>
<proteinExistence type="predicted"/>
<organism evidence="4 5">
    <name type="scientific">Paramuricea clavata</name>
    <name type="common">Red gorgonian</name>
    <name type="synonym">Violescent sea-whip</name>
    <dbReference type="NCBI Taxonomy" id="317549"/>
    <lineage>
        <taxon>Eukaryota</taxon>
        <taxon>Metazoa</taxon>
        <taxon>Cnidaria</taxon>
        <taxon>Anthozoa</taxon>
        <taxon>Octocorallia</taxon>
        <taxon>Malacalcyonacea</taxon>
        <taxon>Plexauridae</taxon>
        <taxon>Paramuricea</taxon>
    </lineage>
</organism>
<dbReference type="EMBL" id="CACRXK020002250">
    <property type="protein sequence ID" value="CAB3993385.1"/>
    <property type="molecule type" value="Genomic_DNA"/>
</dbReference>
<dbReference type="InterPro" id="IPR004934">
    <property type="entry name" value="TMOD"/>
</dbReference>
<dbReference type="Gene3D" id="3.80.10.10">
    <property type="entry name" value="Ribonuclease Inhibitor"/>
    <property type="match status" value="1"/>
</dbReference>
<gene>
    <name evidence="4" type="ORF">PACLA_8A040529</name>
</gene>